<name>A0A1S0TF95_LOALO</name>
<evidence type="ECO:0000313" key="1">
    <source>
        <dbReference type="EMBL" id="EFO12552.1"/>
    </source>
</evidence>
<sequence>MVFFGETQGARVILRNNLTLTRLNDLHQSGLGLELSFFYEVARRLTNLPRTENFCGVNLFSTSCSNLRGLEFQGEEFKINNLQTAEDNFQDSPSREAKIGLTETIKTLRRG</sequence>
<dbReference type="AlphaFoldDB" id="A0A1S0TF95"/>
<dbReference type="RefSeq" id="XP_003151517.1">
    <property type="nucleotide sequence ID" value="XM_003151469.1"/>
</dbReference>
<dbReference type="CTD" id="9953476"/>
<dbReference type="EMBL" id="JH712134">
    <property type="protein sequence ID" value="EFO12552.1"/>
    <property type="molecule type" value="Genomic_DNA"/>
</dbReference>
<protein>
    <submittedName>
        <fullName evidence="1">Uncharacterized protein</fullName>
    </submittedName>
</protein>
<reference evidence="1" key="1">
    <citation type="submission" date="2012-04" db="EMBL/GenBank/DDBJ databases">
        <title>The Genome Sequence of Loa loa.</title>
        <authorList>
            <consortium name="The Broad Institute Genome Sequencing Platform"/>
            <consortium name="Broad Institute Genome Sequencing Center for Infectious Disease"/>
            <person name="Nutman T.B."/>
            <person name="Fink D.L."/>
            <person name="Russ C."/>
            <person name="Young S."/>
            <person name="Zeng Q."/>
            <person name="Gargeya S."/>
            <person name="Alvarado L."/>
            <person name="Berlin A."/>
            <person name="Chapman S.B."/>
            <person name="Chen Z."/>
            <person name="Freedman E."/>
            <person name="Gellesch M."/>
            <person name="Goldberg J."/>
            <person name="Griggs A."/>
            <person name="Gujja S."/>
            <person name="Heilman E.R."/>
            <person name="Heiman D."/>
            <person name="Howarth C."/>
            <person name="Mehta T."/>
            <person name="Neiman D."/>
            <person name="Pearson M."/>
            <person name="Roberts A."/>
            <person name="Saif S."/>
            <person name="Shea T."/>
            <person name="Shenoy N."/>
            <person name="Sisk P."/>
            <person name="Stolte C."/>
            <person name="Sykes S."/>
            <person name="White J."/>
            <person name="Yandava C."/>
            <person name="Haas B."/>
            <person name="Henn M.R."/>
            <person name="Nusbaum C."/>
            <person name="Birren B."/>
        </authorList>
    </citation>
    <scope>NUCLEOTIDE SEQUENCE [LARGE SCALE GENOMIC DNA]</scope>
</reference>
<gene>
    <name evidence="1" type="ORF">LOAG_15979</name>
</gene>
<dbReference type="KEGG" id="loa:LOAG_15979"/>
<organism evidence="1">
    <name type="scientific">Loa loa</name>
    <name type="common">Eye worm</name>
    <name type="synonym">Filaria loa</name>
    <dbReference type="NCBI Taxonomy" id="7209"/>
    <lineage>
        <taxon>Eukaryota</taxon>
        <taxon>Metazoa</taxon>
        <taxon>Ecdysozoa</taxon>
        <taxon>Nematoda</taxon>
        <taxon>Chromadorea</taxon>
        <taxon>Rhabditida</taxon>
        <taxon>Spirurina</taxon>
        <taxon>Spiruromorpha</taxon>
        <taxon>Filarioidea</taxon>
        <taxon>Onchocercidae</taxon>
        <taxon>Loa</taxon>
    </lineage>
</organism>
<dbReference type="GeneID" id="9953476"/>
<dbReference type="InParanoid" id="A0A1S0TF95"/>
<accession>A0A1S0TF95</accession>
<proteinExistence type="predicted"/>